<feature type="transmembrane region" description="Helical" evidence="7">
    <location>
        <begin position="12"/>
        <end position="33"/>
    </location>
</feature>
<dbReference type="InterPro" id="IPR035906">
    <property type="entry name" value="MetI-like_sf"/>
</dbReference>
<dbReference type="PANTHER" id="PTHR30151">
    <property type="entry name" value="ALKANE SULFONATE ABC TRANSPORTER-RELATED, MEMBRANE SUBUNIT"/>
    <property type="match status" value="1"/>
</dbReference>
<gene>
    <name evidence="9" type="ORF">H9931_04150</name>
</gene>
<evidence type="ECO:0000256" key="6">
    <source>
        <dbReference type="ARBA" id="ARBA00023136"/>
    </source>
</evidence>
<dbReference type="GO" id="GO:0055085">
    <property type="term" value="P:transmembrane transport"/>
    <property type="evidence" value="ECO:0007669"/>
    <property type="project" value="InterPro"/>
</dbReference>
<evidence type="ECO:0000256" key="3">
    <source>
        <dbReference type="ARBA" id="ARBA00022475"/>
    </source>
</evidence>
<name>A0A9D2PT16_9FIRM</name>
<keyword evidence="5 7" id="KW-1133">Transmembrane helix</keyword>
<evidence type="ECO:0000256" key="4">
    <source>
        <dbReference type="ARBA" id="ARBA00022692"/>
    </source>
</evidence>
<reference evidence="9" key="2">
    <citation type="submission" date="2021-04" db="EMBL/GenBank/DDBJ databases">
        <authorList>
            <person name="Gilroy R."/>
        </authorList>
    </citation>
    <scope>NUCLEOTIDE SEQUENCE</scope>
    <source>
        <strain evidence="9">CHK198-12963</strain>
    </source>
</reference>
<evidence type="ECO:0000259" key="8">
    <source>
        <dbReference type="PROSITE" id="PS50928"/>
    </source>
</evidence>
<evidence type="ECO:0000256" key="5">
    <source>
        <dbReference type="ARBA" id="ARBA00022989"/>
    </source>
</evidence>
<feature type="transmembrane region" description="Helical" evidence="7">
    <location>
        <begin position="118"/>
        <end position="134"/>
    </location>
</feature>
<keyword evidence="3" id="KW-1003">Cell membrane</keyword>
<dbReference type="Pfam" id="PF00528">
    <property type="entry name" value="BPD_transp_1"/>
    <property type="match status" value="1"/>
</dbReference>
<dbReference type="Gene3D" id="1.10.3720.10">
    <property type="entry name" value="MetI-like"/>
    <property type="match status" value="1"/>
</dbReference>
<dbReference type="GO" id="GO:0005886">
    <property type="term" value="C:plasma membrane"/>
    <property type="evidence" value="ECO:0007669"/>
    <property type="project" value="UniProtKB-SubCell"/>
</dbReference>
<dbReference type="AlphaFoldDB" id="A0A9D2PT16"/>
<evidence type="ECO:0000313" key="10">
    <source>
        <dbReference type="Proteomes" id="UP000823863"/>
    </source>
</evidence>
<keyword evidence="2 7" id="KW-0813">Transport</keyword>
<dbReference type="PROSITE" id="PS50928">
    <property type="entry name" value="ABC_TM1"/>
    <property type="match status" value="1"/>
</dbReference>
<dbReference type="EMBL" id="DWWB01000017">
    <property type="protein sequence ID" value="HJC65899.1"/>
    <property type="molecule type" value="Genomic_DNA"/>
</dbReference>
<evidence type="ECO:0000313" key="9">
    <source>
        <dbReference type="EMBL" id="HJC65899.1"/>
    </source>
</evidence>
<protein>
    <submittedName>
        <fullName evidence="9">ABC transporter permease subunit</fullName>
    </submittedName>
</protein>
<dbReference type="InterPro" id="IPR000515">
    <property type="entry name" value="MetI-like"/>
</dbReference>
<feature type="domain" description="ABC transmembrane type-1" evidence="8">
    <location>
        <begin position="51"/>
        <end position="235"/>
    </location>
</feature>
<comment type="similarity">
    <text evidence="7">Belongs to the binding-protein-dependent transport system permease family.</text>
</comment>
<evidence type="ECO:0000256" key="7">
    <source>
        <dbReference type="RuleBase" id="RU363032"/>
    </source>
</evidence>
<accession>A0A9D2PT16</accession>
<evidence type="ECO:0000256" key="2">
    <source>
        <dbReference type="ARBA" id="ARBA00022448"/>
    </source>
</evidence>
<organism evidence="9 10">
    <name type="scientific">Candidatus Enterocloster excrementigallinarum</name>
    <dbReference type="NCBI Taxonomy" id="2838558"/>
    <lineage>
        <taxon>Bacteria</taxon>
        <taxon>Bacillati</taxon>
        <taxon>Bacillota</taxon>
        <taxon>Clostridia</taxon>
        <taxon>Lachnospirales</taxon>
        <taxon>Lachnospiraceae</taxon>
        <taxon>Enterocloster</taxon>
    </lineage>
</organism>
<dbReference type="SUPFAM" id="SSF161098">
    <property type="entry name" value="MetI-like"/>
    <property type="match status" value="1"/>
</dbReference>
<reference evidence="9" key="1">
    <citation type="journal article" date="2021" name="PeerJ">
        <title>Extensive microbial diversity within the chicken gut microbiome revealed by metagenomics and culture.</title>
        <authorList>
            <person name="Gilroy R."/>
            <person name="Ravi A."/>
            <person name="Getino M."/>
            <person name="Pursley I."/>
            <person name="Horton D.L."/>
            <person name="Alikhan N.F."/>
            <person name="Baker D."/>
            <person name="Gharbi K."/>
            <person name="Hall N."/>
            <person name="Watson M."/>
            <person name="Adriaenssens E.M."/>
            <person name="Foster-Nyarko E."/>
            <person name="Jarju S."/>
            <person name="Secka A."/>
            <person name="Antonio M."/>
            <person name="Oren A."/>
            <person name="Chaudhuri R.R."/>
            <person name="La Ragione R."/>
            <person name="Hildebrand F."/>
            <person name="Pallen M.J."/>
        </authorList>
    </citation>
    <scope>NUCLEOTIDE SEQUENCE</scope>
    <source>
        <strain evidence="9">CHK198-12963</strain>
    </source>
</reference>
<keyword evidence="6 7" id="KW-0472">Membrane</keyword>
<comment type="subcellular location">
    <subcellularLocation>
        <location evidence="1 7">Cell membrane</location>
        <topology evidence="1 7">Multi-pass membrane protein</topology>
    </subcellularLocation>
</comment>
<feature type="transmembrane region" description="Helical" evidence="7">
    <location>
        <begin position="217"/>
        <end position="239"/>
    </location>
</feature>
<dbReference type="CDD" id="cd06261">
    <property type="entry name" value="TM_PBP2"/>
    <property type="match status" value="1"/>
</dbReference>
<sequence length="259" mass="28268">MQRIWVRKSFILIFWIFMWQLAAELIDNSIIFAGPIQMVRALAAQISEPDFWATIAGSFGRISLGFAGAFLGGILLGCAAWRLPILGEMLEPPMVLIRSVPVASFVILALIWIGSDYLAVLIAFLVVLPVIYVNTRAGLLSADPKLLEMACVFHVPALYRIRMIYLPALAPYLKAGCRTALGLSWKSGVAAEVIGLPSSSIGEQLYYSKLYLDTAGLFAWTFVIIVISAVFERAVLFLLGKLVPEDSGPDPETKGGDSL</sequence>
<evidence type="ECO:0000256" key="1">
    <source>
        <dbReference type="ARBA" id="ARBA00004651"/>
    </source>
</evidence>
<dbReference type="Proteomes" id="UP000823863">
    <property type="component" value="Unassembled WGS sequence"/>
</dbReference>
<keyword evidence="4 7" id="KW-0812">Transmembrane</keyword>
<comment type="caution">
    <text evidence="9">The sequence shown here is derived from an EMBL/GenBank/DDBJ whole genome shotgun (WGS) entry which is preliminary data.</text>
</comment>
<dbReference type="PANTHER" id="PTHR30151:SF0">
    <property type="entry name" value="ABC TRANSPORTER PERMEASE PROTEIN MJ0413-RELATED"/>
    <property type="match status" value="1"/>
</dbReference>
<proteinExistence type="inferred from homology"/>
<feature type="transmembrane region" description="Helical" evidence="7">
    <location>
        <begin position="62"/>
        <end position="83"/>
    </location>
</feature>
<feature type="transmembrane region" description="Helical" evidence="7">
    <location>
        <begin position="95"/>
        <end position="112"/>
    </location>
</feature>